<protein>
    <submittedName>
        <fullName evidence="2">Uncharacterized protein</fullName>
    </submittedName>
</protein>
<evidence type="ECO:0000313" key="3">
    <source>
        <dbReference type="Proteomes" id="UP000665561"/>
    </source>
</evidence>
<gene>
    <name evidence="2" type="ORF">GT019_14915</name>
</gene>
<dbReference type="EMBL" id="JAAAMV010000010">
    <property type="protein sequence ID" value="NBD25173.1"/>
    <property type="molecule type" value="Genomic_DNA"/>
</dbReference>
<accession>A0ABW9XRS5</accession>
<name>A0ABW9XRS5_9BACL</name>
<organism evidence="2 3">
    <name type="scientific">Paenibacillus glycinis</name>
    <dbReference type="NCBI Taxonomy" id="2697035"/>
    <lineage>
        <taxon>Bacteria</taxon>
        <taxon>Bacillati</taxon>
        <taxon>Bacillota</taxon>
        <taxon>Bacilli</taxon>
        <taxon>Bacillales</taxon>
        <taxon>Paenibacillaceae</taxon>
        <taxon>Paenibacillus</taxon>
    </lineage>
</organism>
<reference evidence="2 3" key="1">
    <citation type="submission" date="2020-01" db="EMBL/GenBank/DDBJ databases">
        <title>Paenibacillus soybeanensis sp. nov. isolated from the nodules of soybean (Glycine max(L.) Merr).</title>
        <authorList>
            <person name="Wang H."/>
        </authorList>
    </citation>
    <scope>NUCLEOTIDE SEQUENCE [LARGE SCALE GENOMIC DNA]</scope>
    <source>
        <strain evidence="2 3">T1</strain>
    </source>
</reference>
<sequence>MLWISLIAAACVVRYQYPKLKRRKQLKELWLSASILVFALGLSVAQSFHAPIPNPLDWITAIYKPMSKVVLSALS</sequence>
<feature type="transmembrane region" description="Helical" evidence="1">
    <location>
        <begin position="29"/>
        <end position="48"/>
    </location>
</feature>
<keyword evidence="1" id="KW-0812">Transmembrane</keyword>
<proteinExistence type="predicted"/>
<dbReference type="RefSeq" id="WP_161743973.1">
    <property type="nucleotide sequence ID" value="NZ_JAAAMV010000010.1"/>
</dbReference>
<evidence type="ECO:0000313" key="2">
    <source>
        <dbReference type="EMBL" id="NBD25173.1"/>
    </source>
</evidence>
<evidence type="ECO:0000256" key="1">
    <source>
        <dbReference type="SAM" id="Phobius"/>
    </source>
</evidence>
<keyword evidence="1" id="KW-1133">Transmembrane helix</keyword>
<keyword evidence="1" id="KW-0472">Membrane</keyword>
<comment type="caution">
    <text evidence="2">The sequence shown here is derived from an EMBL/GenBank/DDBJ whole genome shotgun (WGS) entry which is preliminary data.</text>
</comment>
<dbReference type="Proteomes" id="UP000665561">
    <property type="component" value="Unassembled WGS sequence"/>
</dbReference>
<keyword evidence="3" id="KW-1185">Reference proteome</keyword>